<dbReference type="Proteomes" id="UP001059934">
    <property type="component" value="Chromosome"/>
</dbReference>
<dbReference type="GO" id="GO:0016746">
    <property type="term" value="F:acyltransferase activity"/>
    <property type="evidence" value="ECO:0007669"/>
    <property type="project" value="UniProtKB-KW"/>
</dbReference>
<dbReference type="SMART" id="SM00563">
    <property type="entry name" value="PlsC"/>
    <property type="match status" value="1"/>
</dbReference>
<comment type="pathway">
    <text evidence="1">Lipid metabolism.</text>
</comment>
<accession>A0ABY5TPN3</accession>
<evidence type="ECO:0000256" key="1">
    <source>
        <dbReference type="ARBA" id="ARBA00005189"/>
    </source>
</evidence>
<protein>
    <submittedName>
        <fullName evidence="5">1-acyl-sn-glycerol-3-phosphate acyltransferase</fullName>
    </submittedName>
</protein>
<dbReference type="InterPro" id="IPR002123">
    <property type="entry name" value="Plipid/glycerol_acylTrfase"/>
</dbReference>
<dbReference type="PANTHER" id="PTHR10434">
    <property type="entry name" value="1-ACYL-SN-GLYCEROL-3-PHOSPHATE ACYLTRANSFERASE"/>
    <property type="match status" value="1"/>
</dbReference>
<evidence type="ECO:0000259" key="4">
    <source>
        <dbReference type="SMART" id="SM00563"/>
    </source>
</evidence>
<dbReference type="Pfam" id="PF01553">
    <property type="entry name" value="Acyltransferase"/>
    <property type="match status" value="1"/>
</dbReference>
<evidence type="ECO:0000256" key="2">
    <source>
        <dbReference type="ARBA" id="ARBA00022679"/>
    </source>
</evidence>
<evidence type="ECO:0000313" key="5">
    <source>
        <dbReference type="EMBL" id="UVW35800.1"/>
    </source>
</evidence>
<organism evidence="5 6">
    <name type="scientific">SAR92 clade bacterium H455</name>
    <dbReference type="NCBI Taxonomy" id="2974818"/>
    <lineage>
        <taxon>Bacteria</taxon>
        <taxon>Pseudomonadati</taxon>
        <taxon>Pseudomonadota</taxon>
        <taxon>Gammaproteobacteria</taxon>
        <taxon>Cellvibrionales</taxon>
        <taxon>Porticoccaceae</taxon>
        <taxon>SAR92 clade</taxon>
    </lineage>
</organism>
<sequence>MSNKTVPVNQDMTPVHLRANRSAFAMWFGRTVLRVFGWHVEGQIPNHERLLIIGAPHTSNWDFVYAMATILAINIKLRWLGKHTIFMPGVKWFMEWLGGIPVNRGQPESIVDSVARLVAKDKGIVIGLAPEGTRKKVETWKTGFLRIADAIDCKIFLIGLDFPNKRIVLDQMFEPTGDHDADIATLQEFYGRYQGKYPDQF</sequence>
<keyword evidence="6" id="KW-1185">Reference proteome</keyword>
<evidence type="ECO:0000313" key="6">
    <source>
        <dbReference type="Proteomes" id="UP001059934"/>
    </source>
</evidence>
<dbReference type="PANTHER" id="PTHR10434:SF9">
    <property type="entry name" value="PHOSPHOLIPID_GLYCEROL ACYLTRANSFERASE DOMAIN-CONTAINING PROTEIN"/>
    <property type="match status" value="1"/>
</dbReference>
<reference evidence="5" key="1">
    <citation type="submission" date="2022-08" db="EMBL/GenBank/DDBJ databases">
        <title>Catabolic pathway analysis in culturable SAR92 clade bacteria reveals their overlooked roles in DMSP degradation in coastal seas.</title>
        <authorList>
            <person name="He X."/>
            <person name="Zhang X."/>
            <person name="Zhang Y."/>
        </authorList>
    </citation>
    <scope>NUCLEOTIDE SEQUENCE</scope>
    <source>
        <strain evidence="5">H455</strain>
    </source>
</reference>
<name>A0ABY5TPN3_9GAMM</name>
<proteinExistence type="predicted"/>
<keyword evidence="2" id="KW-0808">Transferase</keyword>
<dbReference type="SUPFAM" id="SSF69593">
    <property type="entry name" value="Glycerol-3-phosphate (1)-acyltransferase"/>
    <property type="match status" value="1"/>
</dbReference>
<feature type="domain" description="Phospholipid/glycerol acyltransferase" evidence="4">
    <location>
        <begin position="51"/>
        <end position="163"/>
    </location>
</feature>
<evidence type="ECO:0000256" key="3">
    <source>
        <dbReference type="ARBA" id="ARBA00023315"/>
    </source>
</evidence>
<gene>
    <name evidence="5" type="ORF">NYF23_04095</name>
</gene>
<dbReference type="EMBL" id="CP103416">
    <property type="protein sequence ID" value="UVW35800.1"/>
    <property type="molecule type" value="Genomic_DNA"/>
</dbReference>
<keyword evidence="3 5" id="KW-0012">Acyltransferase</keyword>